<sequence>MNKILWLLAIWQLLRYDIFDFELMIMKKIAAIITSTFISLL</sequence>
<evidence type="ECO:0000313" key="1">
    <source>
        <dbReference type="EMBL" id="GCL43376.1"/>
    </source>
</evidence>
<dbReference type="AlphaFoldDB" id="A0A480AH21"/>
<gene>
    <name evidence="1" type="ORF">NIES80_30900</name>
</gene>
<dbReference type="Proteomes" id="UP000299367">
    <property type="component" value="Unassembled WGS sequence"/>
</dbReference>
<protein>
    <submittedName>
        <fullName evidence="1">Uncharacterized protein</fullName>
    </submittedName>
</protein>
<organism evidence="1 2">
    <name type="scientific">Dolichospermum planctonicum</name>
    <dbReference type="NCBI Taxonomy" id="136072"/>
    <lineage>
        <taxon>Bacteria</taxon>
        <taxon>Bacillati</taxon>
        <taxon>Cyanobacteriota</taxon>
        <taxon>Cyanophyceae</taxon>
        <taxon>Nostocales</taxon>
        <taxon>Aphanizomenonaceae</taxon>
        <taxon>Dolichospermum</taxon>
    </lineage>
</organism>
<dbReference type="EMBL" id="BJCF01000039">
    <property type="protein sequence ID" value="GCL43376.1"/>
    <property type="molecule type" value="Genomic_DNA"/>
</dbReference>
<comment type="caution">
    <text evidence="1">The sequence shown here is derived from an EMBL/GenBank/DDBJ whole genome shotgun (WGS) entry which is preliminary data.</text>
</comment>
<name>A0A480AH21_9CYAN</name>
<reference evidence="2" key="1">
    <citation type="submission" date="2019-02" db="EMBL/GenBank/DDBJ databases">
        <title>Draft genome sequence of Dolichospermum planctonicum NIES-80.</title>
        <authorList>
            <person name="Yamaguchi H."/>
            <person name="Suzuki S."/>
            <person name="Kawachi M."/>
        </authorList>
    </citation>
    <scope>NUCLEOTIDE SEQUENCE [LARGE SCALE GENOMIC DNA]</scope>
    <source>
        <strain evidence="2">NIES-80</strain>
    </source>
</reference>
<evidence type="ECO:0000313" key="2">
    <source>
        <dbReference type="Proteomes" id="UP000299367"/>
    </source>
</evidence>
<proteinExistence type="predicted"/>
<accession>A0A480AH21</accession>
<dbReference type="RefSeq" id="WP_255501582.1">
    <property type="nucleotide sequence ID" value="NZ_BJCF01000039.1"/>
</dbReference>